<organism evidence="1 2">
    <name type="scientific">Dendrolimus kikuchii</name>
    <dbReference type="NCBI Taxonomy" id="765133"/>
    <lineage>
        <taxon>Eukaryota</taxon>
        <taxon>Metazoa</taxon>
        <taxon>Ecdysozoa</taxon>
        <taxon>Arthropoda</taxon>
        <taxon>Hexapoda</taxon>
        <taxon>Insecta</taxon>
        <taxon>Pterygota</taxon>
        <taxon>Neoptera</taxon>
        <taxon>Endopterygota</taxon>
        <taxon>Lepidoptera</taxon>
        <taxon>Glossata</taxon>
        <taxon>Ditrysia</taxon>
        <taxon>Bombycoidea</taxon>
        <taxon>Lasiocampidae</taxon>
        <taxon>Dendrolimus</taxon>
    </lineage>
</organism>
<proteinExistence type="predicted"/>
<gene>
    <name evidence="1" type="ORF">K1T71_012534</name>
</gene>
<accession>A0ACC1CK07</accession>
<keyword evidence="2" id="KW-1185">Reference proteome</keyword>
<reference evidence="1 2" key="1">
    <citation type="journal article" date="2021" name="Front. Genet.">
        <title>Chromosome-Level Genome Assembly Reveals Significant Gene Expansion in the Toll and IMD Signaling Pathways of Dendrolimus kikuchii.</title>
        <authorList>
            <person name="Zhou J."/>
            <person name="Wu P."/>
            <person name="Xiong Z."/>
            <person name="Liu N."/>
            <person name="Zhao N."/>
            <person name="Ji M."/>
            <person name="Qiu Y."/>
            <person name="Yang B."/>
        </authorList>
    </citation>
    <scope>NUCLEOTIDE SEQUENCE [LARGE SCALE GENOMIC DNA]</scope>
    <source>
        <strain evidence="1">Ann1</strain>
    </source>
</reference>
<dbReference type="EMBL" id="CM034409">
    <property type="protein sequence ID" value="KAJ0171771.1"/>
    <property type="molecule type" value="Genomic_DNA"/>
</dbReference>
<comment type="caution">
    <text evidence="1">The sequence shown here is derived from an EMBL/GenBank/DDBJ whole genome shotgun (WGS) entry which is preliminary data.</text>
</comment>
<evidence type="ECO:0000313" key="2">
    <source>
        <dbReference type="Proteomes" id="UP000824533"/>
    </source>
</evidence>
<sequence length="173" mass="19037">MKTAVIILAIMACVHAQVSMPPHYKEMYPEYYKFSKVARHPRDVSWDTQVGGGKVFGTLGQNDQGLFGKGGYQKEFFNDDRGKLSGQAYGSRVLGPNGDSSSFGGRFDWADQNAKAAIDLNRQIGGRSSIGATGEGVWNFDKNTRLSAGGSVFKEFGHRRPDVGFQAQFEKSW</sequence>
<dbReference type="Proteomes" id="UP000824533">
    <property type="component" value="Linkage Group LG23"/>
</dbReference>
<protein>
    <submittedName>
        <fullName evidence="1">Uncharacterized protein</fullName>
    </submittedName>
</protein>
<name>A0ACC1CK07_9NEOP</name>
<evidence type="ECO:0000313" key="1">
    <source>
        <dbReference type="EMBL" id="KAJ0171771.1"/>
    </source>
</evidence>